<dbReference type="InterPro" id="IPR049232">
    <property type="entry name" value="DUF6829"/>
</dbReference>
<proteinExistence type="predicted"/>
<evidence type="ECO:0000313" key="2">
    <source>
        <dbReference type="EMBL" id="ETN37660.1"/>
    </source>
</evidence>
<dbReference type="Proteomes" id="UP000030752">
    <property type="component" value="Unassembled WGS sequence"/>
</dbReference>
<dbReference type="RefSeq" id="XP_008719829.1">
    <property type="nucleotide sequence ID" value="XM_008721607.1"/>
</dbReference>
<dbReference type="InParanoid" id="W2RMV6"/>
<accession>W2RMV6</accession>
<feature type="region of interest" description="Disordered" evidence="1">
    <location>
        <begin position="464"/>
        <end position="498"/>
    </location>
</feature>
<gene>
    <name evidence="2" type="ORF">HMPREF1541_07283</name>
</gene>
<dbReference type="EMBL" id="KB822723">
    <property type="protein sequence ID" value="ETN37660.1"/>
    <property type="molecule type" value="Genomic_DNA"/>
</dbReference>
<evidence type="ECO:0000256" key="1">
    <source>
        <dbReference type="SAM" id="MobiDB-lite"/>
    </source>
</evidence>
<protein>
    <submittedName>
        <fullName evidence="2">Uncharacterized protein</fullName>
    </submittedName>
</protein>
<dbReference type="AlphaFoldDB" id="W2RMV6"/>
<dbReference type="STRING" id="1220924.W2RMV6"/>
<dbReference type="VEuPathDB" id="FungiDB:HMPREF1541_07283"/>
<reference evidence="2 3" key="1">
    <citation type="submission" date="2013-03" db="EMBL/GenBank/DDBJ databases">
        <title>The Genome Sequence of Phialophora europaea CBS 101466.</title>
        <authorList>
            <consortium name="The Broad Institute Genomics Platform"/>
            <person name="Cuomo C."/>
            <person name="de Hoog S."/>
            <person name="Gorbushina A."/>
            <person name="Walker B."/>
            <person name="Young S.K."/>
            <person name="Zeng Q."/>
            <person name="Gargeya S."/>
            <person name="Fitzgerald M."/>
            <person name="Haas B."/>
            <person name="Abouelleil A."/>
            <person name="Allen A.W."/>
            <person name="Alvarado L."/>
            <person name="Arachchi H.M."/>
            <person name="Berlin A.M."/>
            <person name="Chapman S.B."/>
            <person name="Gainer-Dewar J."/>
            <person name="Goldberg J."/>
            <person name="Griggs A."/>
            <person name="Gujja S."/>
            <person name="Hansen M."/>
            <person name="Howarth C."/>
            <person name="Imamovic A."/>
            <person name="Ireland A."/>
            <person name="Larimer J."/>
            <person name="McCowan C."/>
            <person name="Murphy C."/>
            <person name="Pearson M."/>
            <person name="Poon T.W."/>
            <person name="Priest M."/>
            <person name="Roberts A."/>
            <person name="Saif S."/>
            <person name="Shea T."/>
            <person name="Sisk P."/>
            <person name="Sykes S."/>
            <person name="Wortman J."/>
            <person name="Nusbaum C."/>
            <person name="Birren B."/>
        </authorList>
    </citation>
    <scope>NUCLEOTIDE SEQUENCE [LARGE SCALE GENOMIC DNA]</scope>
    <source>
        <strain evidence="2 3">CBS 101466</strain>
    </source>
</reference>
<evidence type="ECO:0000313" key="3">
    <source>
        <dbReference type="Proteomes" id="UP000030752"/>
    </source>
</evidence>
<dbReference type="eggNOG" id="ENOG502SN3J">
    <property type="taxonomic scope" value="Eukaryota"/>
</dbReference>
<dbReference type="HOGENOM" id="CLU_046299_0_0_1"/>
<dbReference type="Pfam" id="PF20717">
    <property type="entry name" value="DUF6829"/>
    <property type="match status" value="1"/>
</dbReference>
<name>W2RMV6_CYPE1</name>
<dbReference type="GeneID" id="19974622"/>
<sequence length="510" mass="57647">MAQPTAHALVDTIKNGHFFDIDESSLLSQVQVTFASELERLKHAAASERPTSHVRAQAPSPSMILYNHEYDEINRTVTGILCLRWIYNGDYDHFTRNQPDARRLTEDSFAWLRDYFRQNLGSTQDVLLLVISMVINDLGKDPNLEQQVKRHFEAGGRSLPDQNHDSILYEAASIGIIDCLSLLDESQMVELKLGLALGAELNAGQLAQAESVPINLEFLQEMQGQEHAFELKFMEQMLDVAGALGHVNSDGAMNLIQPVFETFQTVHDVSVKIIREDMPLREAYDRVLRKRNKLLVNVGFRRLSVTRDEDRALLRLLTMGRTVDKEQADLFAEAFNQLESTSRDFLIKGLNIDGNVNERAVLPYYMPAVFADTLQKTKGCTKDDRRKALTSLMRYLAKVFEQSPKFEVNGETREDVSTPVPGIVIEHNMMKVREVINSDGFPENPDRLDDLDIPPAQQLLRRRTSHSLASGENEYFPKPISRTGTNLSAPPAPINEAGELTHFNWPRGTM</sequence>
<dbReference type="OrthoDB" id="5295627at2759"/>
<organism evidence="2 3">
    <name type="scientific">Cyphellophora europaea (strain CBS 101466)</name>
    <name type="common">Phialophora europaea</name>
    <dbReference type="NCBI Taxonomy" id="1220924"/>
    <lineage>
        <taxon>Eukaryota</taxon>
        <taxon>Fungi</taxon>
        <taxon>Dikarya</taxon>
        <taxon>Ascomycota</taxon>
        <taxon>Pezizomycotina</taxon>
        <taxon>Eurotiomycetes</taxon>
        <taxon>Chaetothyriomycetidae</taxon>
        <taxon>Chaetothyriales</taxon>
        <taxon>Cyphellophoraceae</taxon>
        <taxon>Cyphellophora</taxon>
    </lineage>
</organism>
<keyword evidence="3" id="KW-1185">Reference proteome</keyword>